<name>A0A816IUZ7_BRANA</name>
<protein>
    <submittedName>
        <fullName evidence="1">(rape) hypothetical protein</fullName>
    </submittedName>
</protein>
<sequence>MVSNYSVHGRFRIAIENKVFDVHVDDSQVCSYHFKVFAFWHARDMGLFPDVGGNISLTLPIVLFRRVSLASQELGWMALRCWLVVLQLNMCFQRYEISLLQYFWYFPTPPPAVIAT</sequence>
<proteinExistence type="predicted"/>
<evidence type="ECO:0000313" key="1">
    <source>
        <dbReference type="EMBL" id="CAF1717223.1"/>
    </source>
</evidence>
<dbReference type="EMBL" id="HG994373">
    <property type="protein sequence ID" value="CAF1717223.1"/>
    <property type="molecule type" value="Genomic_DNA"/>
</dbReference>
<reference evidence="1" key="1">
    <citation type="submission" date="2021-01" db="EMBL/GenBank/DDBJ databases">
        <authorList>
            <consortium name="Genoscope - CEA"/>
            <person name="William W."/>
        </authorList>
    </citation>
    <scope>NUCLEOTIDE SEQUENCE</scope>
</reference>
<dbReference type="AlphaFoldDB" id="A0A816IUZ7"/>
<accession>A0A816IUZ7</accession>
<gene>
    <name evidence="1" type="ORF">DARMORV10_C09P12160.1</name>
</gene>
<dbReference type="SMR" id="A0A816IUZ7"/>
<organism evidence="1">
    <name type="scientific">Brassica napus</name>
    <name type="common">Rape</name>
    <dbReference type="NCBI Taxonomy" id="3708"/>
    <lineage>
        <taxon>Eukaryota</taxon>
        <taxon>Viridiplantae</taxon>
        <taxon>Streptophyta</taxon>
        <taxon>Embryophyta</taxon>
        <taxon>Tracheophyta</taxon>
        <taxon>Spermatophyta</taxon>
        <taxon>Magnoliopsida</taxon>
        <taxon>eudicotyledons</taxon>
        <taxon>Gunneridae</taxon>
        <taxon>Pentapetalae</taxon>
        <taxon>rosids</taxon>
        <taxon>malvids</taxon>
        <taxon>Brassicales</taxon>
        <taxon>Brassicaceae</taxon>
        <taxon>Brassiceae</taxon>
        <taxon>Brassica</taxon>
    </lineage>
</organism>
<dbReference type="Proteomes" id="UP001295469">
    <property type="component" value="Chromosome C09"/>
</dbReference>